<dbReference type="OrthoDB" id="3922055at2759"/>
<sequence length="285" mass="31250">MSCFGFDALTKSYLSHCKIIFEHLRTRHGMLSLIKKISSSQQTRASTPEQAKENAGGDDTRHQSEQQEAALDVDPRDPERYYTFPRFEDGDERHDPGTTREEQQRDPGTSTEDDQGSVSSAKSSREQGFHTYTTRTTTTATTPTRTPTKTPTSVSPPFWPISPVPKRLRSNANSPSPPLLQRRAATSQSLSPDLPRVQAPSRSSAQVHSLPSKSPVTKTHSSQAARSLRSISAAASARVEYKKTVVKSPKQGKDGRSPGAQKQKRLSSHSQGSPKRNGGRKISGD</sequence>
<dbReference type="AlphaFoldDB" id="A0A074XZI6"/>
<proteinExistence type="predicted"/>
<dbReference type="InParanoid" id="A0A074XZI6"/>
<dbReference type="RefSeq" id="XP_013339369.1">
    <property type="nucleotide sequence ID" value="XM_013483915.1"/>
</dbReference>
<organism evidence="2 3">
    <name type="scientific">Aureobasidium subglaciale (strain EXF-2481)</name>
    <name type="common">Aureobasidium pullulans var. subglaciale</name>
    <dbReference type="NCBI Taxonomy" id="1043005"/>
    <lineage>
        <taxon>Eukaryota</taxon>
        <taxon>Fungi</taxon>
        <taxon>Dikarya</taxon>
        <taxon>Ascomycota</taxon>
        <taxon>Pezizomycotina</taxon>
        <taxon>Dothideomycetes</taxon>
        <taxon>Dothideomycetidae</taxon>
        <taxon>Dothideales</taxon>
        <taxon>Saccotheciaceae</taxon>
        <taxon>Aureobasidium</taxon>
    </lineage>
</organism>
<keyword evidence="3" id="KW-1185">Reference proteome</keyword>
<evidence type="ECO:0000313" key="2">
    <source>
        <dbReference type="EMBL" id="KEQ90880.1"/>
    </source>
</evidence>
<feature type="compositionally biased region" description="Polar residues" evidence="1">
    <location>
        <begin position="106"/>
        <end position="122"/>
    </location>
</feature>
<name>A0A074XZI6_AURSE</name>
<feature type="compositionally biased region" description="Low complexity" evidence="1">
    <location>
        <begin position="221"/>
        <end position="238"/>
    </location>
</feature>
<feature type="compositionally biased region" description="Low complexity" evidence="1">
    <location>
        <begin position="131"/>
        <end position="152"/>
    </location>
</feature>
<evidence type="ECO:0000256" key="1">
    <source>
        <dbReference type="SAM" id="MobiDB-lite"/>
    </source>
</evidence>
<feature type="region of interest" description="Disordered" evidence="1">
    <location>
        <begin position="38"/>
        <end position="285"/>
    </location>
</feature>
<gene>
    <name evidence="2" type="ORF">AUEXF2481DRAFT_33525</name>
</gene>
<dbReference type="HOGENOM" id="CLU_963035_0_0_1"/>
<dbReference type="EMBL" id="KL584784">
    <property type="protein sequence ID" value="KEQ90880.1"/>
    <property type="molecule type" value="Genomic_DNA"/>
</dbReference>
<protein>
    <submittedName>
        <fullName evidence="2">Uncharacterized protein</fullName>
    </submittedName>
</protein>
<evidence type="ECO:0000313" key="3">
    <source>
        <dbReference type="Proteomes" id="UP000030641"/>
    </source>
</evidence>
<dbReference type="GeneID" id="25364875"/>
<dbReference type="Proteomes" id="UP000030641">
    <property type="component" value="Unassembled WGS sequence"/>
</dbReference>
<feature type="compositionally biased region" description="Polar residues" evidence="1">
    <location>
        <begin position="38"/>
        <end position="49"/>
    </location>
</feature>
<feature type="compositionally biased region" description="Basic and acidic residues" evidence="1">
    <location>
        <begin position="73"/>
        <end position="105"/>
    </location>
</feature>
<feature type="compositionally biased region" description="Polar residues" evidence="1">
    <location>
        <begin position="200"/>
        <end position="220"/>
    </location>
</feature>
<reference evidence="2 3" key="1">
    <citation type="journal article" date="2014" name="BMC Genomics">
        <title>Genome sequencing of four Aureobasidium pullulans varieties: biotechnological potential, stress tolerance, and description of new species.</title>
        <authorList>
            <person name="Gostin Ar C."/>
            <person name="Ohm R.A."/>
            <person name="Kogej T."/>
            <person name="Sonjak S."/>
            <person name="Turk M."/>
            <person name="Zajc J."/>
            <person name="Zalar P."/>
            <person name="Grube M."/>
            <person name="Sun H."/>
            <person name="Han J."/>
            <person name="Sharma A."/>
            <person name="Chiniquy J."/>
            <person name="Ngan C.Y."/>
            <person name="Lipzen A."/>
            <person name="Barry K."/>
            <person name="Grigoriev I.V."/>
            <person name="Gunde-Cimerman N."/>
        </authorList>
    </citation>
    <scope>NUCLEOTIDE SEQUENCE [LARGE SCALE GENOMIC DNA]</scope>
    <source>
        <strain evidence="2 3">EXF-2481</strain>
    </source>
</reference>
<accession>A0A074XZI6</accession>